<accession>A0A371FMB5</accession>
<dbReference type="AlphaFoldDB" id="A0A371FMB5"/>
<reference evidence="1" key="1">
    <citation type="submission" date="2018-05" db="EMBL/GenBank/DDBJ databases">
        <title>Draft genome of Mucuna pruriens seed.</title>
        <authorList>
            <person name="Nnadi N.E."/>
            <person name="Vos R."/>
            <person name="Hasami M.H."/>
            <person name="Devisetty U.K."/>
            <person name="Aguiy J.C."/>
        </authorList>
    </citation>
    <scope>NUCLEOTIDE SEQUENCE [LARGE SCALE GENOMIC DNA]</scope>
    <source>
        <strain evidence="1">JCA_2017</strain>
    </source>
</reference>
<feature type="non-terminal residue" evidence="1">
    <location>
        <position position="1"/>
    </location>
</feature>
<gene>
    <name evidence="1" type="ORF">CR513_40124</name>
</gene>
<protein>
    <submittedName>
        <fullName evidence="1">Uncharacterized protein</fullName>
    </submittedName>
</protein>
<evidence type="ECO:0000313" key="2">
    <source>
        <dbReference type="Proteomes" id="UP000257109"/>
    </source>
</evidence>
<organism evidence="1 2">
    <name type="scientific">Mucuna pruriens</name>
    <name type="common">Velvet bean</name>
    <name type="synonym">Dolichos pruriens</name>
    <dbReference type="NCBI Taxonomy" id="157652"/>
    <lineage>
        <taxon>Eukaryota</taxon>
        <taxon>Viridiplantae</taxon>
        <taxon>Streptophyta</taxon>
        <taxon>Embryophyta</taxon>
        <taxon>Tracheophyta</taxon>
        <taxon>Spermatophyta</taxon>
        <taxon>Magnoliopsida</taxon>
        <taxon>eudicotyledons</taxon>
        <taxon>Gunneridae</taxon>
        <taxon>Pentapetalae</taxon>
        <taxon>rosids</taxon>
        <taxon>fabids</taxon>
        <taxon>Fabales</taxon>
        <taxon>Fabaceae</taxon>
        <taxon>Papilionoideae</taxon>
        <taxon>50 kb inversion clade</taxon>
        <taxon>NPAAA clade</taxon>
        <taxon>indigoferoid/millettioid clade</taxon>
        <taxon>Phaseoleae</taxon>
        <taxon>Mucuna</taxon>
    </lineage>
</organism>
<name>A0A371FMB5_MUCPR</name>
<evidence type="ECO:0000313" key="1">
    <source>
        <dbReference type="EMBL" id="RDX79459.1"/>
    </source>
</evidence>
<sequence length="72" mass="8313">MQFVFNVGVMGTRRKLARSMKLVRTPYKIINKEINGDKEETTTSNARANVELQPRRINPKCCKIRIIFVGCE</sequence>
<dbReference type="Proteomes" id="UP000257109">
    <property type="component" value="Unassembled WGS sequence"/>
</dbReference>
<keyword evidence="2" id="KW-1185">Reference proteome</keyword>
<proteinExistence type="predicted"/>
<comment type="caution">
    <text evidence="1">The sequence shown here is derived from an EMBL/GenBank/DDBJ whole genome shotgun (WGS) entry which is preliminary data.</text>
</comment>
<dbReference type="EMBL" id="QJKJ01008534">
    <property type="protein sequence ID" value="RDX79459.1"/>
    <property type="molecule type" value="Genomic_DNA"/>
</dbReference>